<gene>
    <name evidence="1" type="ORF">Bpfe_021190</name>
</gene>
<comment type="caution">
    <text evidence="1">The sequence shown here is derived from an EMBL/GenBank/DDBJ whole genome shotgun (WGS) entry which is preliminary data.</text>
</comment>
<organism evidence="1 2">
    <name type="scientific">Biomphalaria pfeifferi</name>
    <name type="common">Bloodfluke planorb</name>
    <name type="synonym">Freshwater snail</name>
    <dbReference type="NCBI Taxonomy" id="112525"/>
    <lineage>
        <taxon>Eukaryota</taxon>
        <taxon>Metazoa</taxon>
        <taxon>Spiralia</taxon>
        <taxon>Lophotrochozoa</taxon>
        <taxon>Mollusca</taxon>
        <taxon>Gastropoda</taxon>
        <taxon>Heterobranchia</taxon>
        <taxon>Euthyneura</taxon>
        <taxon>Panpulmonata</taxon>
        <taxon>Hygrophila</taxon>
        <taxon>Lymnaeoidea</taxon>
        <taxon>Planorbidae</taxon>
        <taxon>Biomphalaria</taxon>
    </lineage>
</organism>
<sequence>MRNDTLQNSYFYRQKDDKFIDTISLFIGNGCRFRDKSNSFRPACKTVIIPDADISEKKEWTQFPLAFDESPWKDVLPDCPDEVGTPAILDNSSLQI</sequence>
<evidence type="ECO:0000313" key="2">
    <source>
        <dbReference type="Proteomes" id="UP001233172"/>
    </source>
</evidence>
<evidence type="ECO:0000313" key="1">
    <source>
        <dbReference type="EMBL" id="KAK0049302.1"/>
    </source>
</evidence>
<dbReference type="EMBL" id="JASAOG010000127">
    <property type="protein sequence ID" value="KAK0049302.1"/>
    <property type="molecule type" value="Genomic_DNA"/>
</dbReference>
<protein>
    <submittedName>
        <fullName evidence="1">Uncharacterized protein</fullName>
    </submittedName>
</protein>
<dbReference type="Proteomes" id="UP001233172">
    <property type="component" value="Unassembled WGS sequence"/>
</dbReference>
<accession>A0AAD8B766</accession>
<proteinExistence type="predicted"/>
<reference evidence="1" key="2">
    <citation type="submission" date="2023-04" db="EMBL/GenBank/DDBJ databases">
        <authorList>
            <person name="Bu L."/>
            <person name="Lu L."/>
            <person name="Laidemitt M.R."/>
            <person name="Zhang S.M."/>
            <person name="Mutuku M."/>
            <person name="Mkoji G."/>
            <person name="Steinauer M."/>
            <person name="Loker E.S."/>
        </authorList>
    </citation>
    <scope>NUCLEOTIDE SEQUENCE</scope>
    <source>
        <strain evidence="1">KasaAsao</strain>
        <tissue evidence="1">Whole Snail</tissue>
    </source>
</reference>
<keyword evidence="2" id="KW-1185">Reference proteome</keyword>
<reference evidence="1" key="1">
    <citation type="journal article" date="2023" name="PLoS Negl. Trop. Dis.">
        <title>A genome sequence for Biomphalaria pfeifferi, the major vector snail for the human-infecting parasite Schistosoma mansoni.</title>
        <authorList>
            <person name="Bu L."/>
            <person name="Lu L."/>
            <person name="Laidemitt M.R."/>
            <person name="Zhang S.M."/>
            <person name="Mutuku M."/>
            <person name="Mkoji G."/>
            <person name="Steinauer M."/>
            <person name="Loker E.S."/>
        </authorList>
    </citation>
    <scope>NUCLEOTIDE SEQUENCE</scope>
    <source>
        <strain evidence="1">KasaAsao</strain>
    </source>
</reference>
<name>A0AAD8B766_BIOPF</name>
<dbReference type="AlphaFoldDB" id="A0AAD8B766"/>